<dbReference type="GeneID" id="85316054"/>
<evidence type="ECO:0000256" key="1">
    <source>
        <dbReference type="SAM" id="MobiDB-lite"/>
    </source>
</evidence>
<organism evidence="4 5">
    <name type="scientific">Phialemonium atrogriseum</name>
    <dbReference type="NCBI Taxonomy" id="1093897"/>
    <lineage>
        <taxon>Eukaryota</taxon>
        <taxon>Fungi</taxon>
        <taxon>Dikarya</taxon>
        <taxon>Ascomycota</taxon>
        <taxon>Pezizomycotina</taxon>
        <taxon>Sordariomycetes</taxon>
        <taxon>Sordariomycetidae</taxon>
        <taxon>Cephalothecales</taxon>
        <taxon>Cephalothecaceae</taxon>
        <taxon>Phialemonium</taxon>
    </lineage>
</organism>
<dbReference type="Proteomes" id="UP001244011">
    <property type="component" value="Unassembled WGS sequence"/>
</dbReference>
<dbReference type="SUPFAM" id="SSF56112">
    <property type="entry name" value="Protein kinase-like (PK-like)"/>
    <property type="match status" value="1"/>
</dbReference>
<dbReference type="EMBL" id="MU839028">
    <property type="protein sequence ID" value="KAK1763392.1"/>
    <property type="molecule type" value="Genomic_DNA"/>
</dbReference>
<feature type="chain" id="PRO_5042564816" description="DUF7580 domain-containing protein" evidence="2">
    <location>
        <begin position="19"/>
        <end position="806"/>
    </location>
</feature>
<sequence>MAEIAGLVLGTIPLLISALEHYEDFVKPTVAFVQWRGRLSKVTRRLLMGYTAYEQNVRLLLTQVLSNEDLVKMIGNPQSHEWMEEWLVRELSEKLGHAYKPTISTIEETAEIMVSIAASLNIDGSDKVTQDGLEAIKFEFRKRVVFTMKRRTMSEKLSQLEDCNARLEGFLERAAKLQDEVGSHMGSSGSSTRIKFVAPLHTIQQNASRVHRALSHSWCRTHGNHQAGFLLEQRLIRRKRRNRGGPPQAVGSVNRFGMCIWRESILTWLGTECRLDDDTRPDPSYAPRVPRITFSDPGPPDPIQEAVTDICSKIQSATYPLMGFYLDSSDVLRGFYEVQRPTCHLVANSISLGDFLPSLKRDVLPYPDFYALAITLVCSVLQLSETPWLRQPWSRQDIHFLRVEGASHGLVDVRHPYLTRRYPNTSTYLQPMNSEAEDQIDKLNLLALAVMLLEINVGLPIESHRAQQDLGYIGDLNVGTDLLTAQRLLAIQVRQGKLSFAFTEAIKYCLQCYLDPTASFGNLEFAATVEERVLKPLEREMQVLLLPGEPECYRLPTTTQVIRHVPPQPPIKTVRRYSFFVNQYFRFRTRLISSTGILASPSHPRVLKLHLSPPTPAQHFVRVLFGLFRGFICLWTERALPEWFLPTDIIMKSQRAECEPHVARELFDTEVRAYKRLTPLQGKTVPICYGQVRHDGAQALLLQDVGGVSLAEPAGATLELDTLSRLLQECYGALHALGVHHDDPQLGNFRLVGGGSRIIAVDLEMVAFDRSVEENAFFLKTSILQLASRYQEVRAGFRREGLLVAA</sequence>
<evidence type="ECO:0000256" key="2">
    <source>
        <dbReference type="SAM" id="SignalP"/>
    </source>
</evidence>
<proteinExistence type="predicted"/>
<dbReference type="InterPro" id="IPR011009">
    <property type="entry name" value="Kinase-like_dom_sf"/>
</dbReference>
<accession>A0AAJ0FDM0</accession>
<feature type="region of interest" description="Disordered" evidence="1">
    <location>
        <begin position="279"/>
        <end position="298"/>
    </location>
</feature>
<dbReference type="PANTHER" id="PTHR35186:SF4">
    <property type="entry name" value="PRION-INHIBITION AND PROPAGATION HELO DOMAIN-CONTAINING PROTEIN"/>
    <property type="match status" value="1"/>
</dbReference>
<gene>
    <name evidence="4" type="ORF">QBC33DRAFT_622998</name>
</gene>
<dbReference type="Pfam" id="PF24476">
    <property type="entry name" value="DUF7580"/>
    <property type="match status" value="1"/>
</dbReference>
<protein>
    <recommendedName>
        <fullName evidence="3">DUF7580 domain-containing protein</fullName>
    </recommendedName>
</protein>
<keyword evidence="2" id="KW-0732">Signal</keyword>
<keyword evidence="5" id="KW-1185">Reference proteome</keyword>
<feature type="signal peptide" evidence="2">
    <location>
        <begin position="1"/>
        <end position="18"/>
    </location>
</feature>
<evidence type="ECO:0000259" key="3">
    <source>
        <dbReference type="Pfam" id="PF24476"/>
    </source>
</evidence>
<reference evidence="4" key="1">
    <citation type="submission" date="2023-06" db="EMBL/GenBank/DDBJ databases">
        <title>Genome-scale phylogeny and comparative genomics of the fungal order Sordariales.</title>
        <authorList>
            <consortium name="Lawrence Berkeley National Laboratory"/>
            <person name="Hensen N."/>
            <person name="Bonometti L."/>
            <person name="Westerberg I."/>
            <person name="Brannstrom I.O."/>
            <person name="Guillou S."/>
            <person name="Cros-Aarteil S."/>
            <person name="Calhoun S."/>
            <person name="Haridas S."/>
            <person name="Kuo A."/>
            <person name="Mondo S."/>
            <person name="Pangilinan J."/>
            <person name="Riley R."/>
            <person name="Labutti K."/>
            <person name="Andreopoulos B."/>
            <person name="Lipzen A."/>
            <person name="Chen C."/>
            <person name="Yanf M."/>
            <person name="Daum C."/>
            <person name="Ng V."/>
            <person name="Clum A."/>
            <person name="Steindorff A."/>
            <person name="Ohm R."/>
            <person name="Martin F."/>
            <person name="Silar P."/>
            <person name="Natvig D."/>
            <person name="Lalanne C."/>
            <person name="Gautier V."/>
            <person name="Ament-Velasquez S.L."/>
            <person name="Kruys A."/>
            <person name="Hutchinson M.I."/>
            <person name="Powell A.J."/>
            <person name="Barry K."/>
            <person name="Miller A.N."/>
            <person name="Grigoriev I.V."/>
            <person name="Debuchy R."/>
            <person name="Gladieux P."/>
            <person name="Thoren M.H."/>
            <person name="Johannesson H."/>
        </authorList>
    </citation>
    <scope>NUCLEOTIDE SEQUENCE</scope>
    <source>
        <strain evidence="4">8032-3</strain>
    </source>
</reference>
<dbReference type="PANTHER" id="PTHR35186">
    <property type="entry name" value="ANK_REP_REGION DOMAIN-CONTAINING PROTEIN"/>
    <property type="match status" value="1"/>
</dbReference>
<evidence type="ECO:0000313" key="4">
    <source>
        <dbReference type="EMBL" id="KAK1763392.1"/>
    </source>
</evidence>
<evidence type="ECO:0000313" key="5">
    <source>
        <dbReference type="Proteomes" id="UP001244011"/>
    </source>
</evidence>
<name>A0AAJ0FDM0_9PEZI</name>
<feature type="domain" description="DUF7580" evidence="3">
    <location>
        <begin position="202"/>
        <end position="540"/>
    </location>
</feature>
<dbReference type="RefSeq" id="XP_060279605.1">
    <property type="nucleotide sequence ID" value="XM_060432867.1"/>
</dbReference>
<comment type="caution">
    <text evidence="4">The sequence shown here is derived from an EMBL/GenBank/DDBJ whole genome shotgun (WGS) entry which is preliminary data.</text>
</comment>
<dbReference type="AlphaFoldDB" id="A0AAJ0FDM0"/>
<dbReference type="InterPro" id="IPR056002">
    <property type="entry name" value="DUF7580"/>
</dbReference>